<dbReference type="PANTHER" id="PTHR14969:SF62">
    <property type="entry name" value="DECAPRENYLPHOSPHORYL-5-PHOSPHORIBOSE PHOSPHATASE RV3807C-RELATED"/>
    <property type="match status" value="1"/>
</dbReference>
<sequence>MFLLINEFDIYILQFIQNNMHTPVLDKLMIFATKLGNNGLIWIFISILLIIISKKHKKAGFVTLLALFIGAMLGEVIIKHIVQRPRPFLEMNTIKLLIPKPKSFSFPSGHTTAAFAAVVVLSRYFKKYSIEFFILAFLIAFSRMYLCVHYPTDVLAGIILGIISGKIALGIASKFY</sequence>
<keyword evidence="4 9" id="KW-0378">Hydrolase</keyword>
<feature type="transmembrane region" description="Helical" evidence="7">
    <location>
        <begin position="59"/>
        <end position="82"/>
    </location>
</feature>
<dbReference type="InterPro" id="IPR000326">
    <property type="entry name" value="PAP2/HPO"/>
</dbReference>
<evidence type="ECO:0000256" key="1">
    <source>
        <dbReference type="ARBA" id="ARBA00004651"/>
    </source>
</evidence>
<organism evidence="9 10">
    <name type="scientific">Clostridium algifaecis</name>
    <dbReference type="NCBI Taxonomy" id="1472040"/>
    <lineage>
        <taxon>Bacteria</taxon>
        <taxon>Bacillati</taxon>
        <taxon>Bacillota</taxon>
        <taxon>Clostridia</taxon>
        <taxon>Eubacteriales</taxon>
        <taxon>Clostridiaceae</taxon>
        <taxon>Clostridium</taxon>
    </lineage>
</organism>
<dbReference type="EMBL" id="JAGGLM010000008">
    <property type="protein sequence ID" value="MBP2032901.1"/>
    <property type="molecule type" value="Genomic_DNA"/>
</dbReference>
<dbReference type="EC" id="3.6.1.27" evidence="9"/>
<evidence type="ECO:0000256" key="7">
    <source>
        <dbReference type="SAM" id="Phobius"/>
    </source>
</evidence>
<keyword evidence="6 7" id="KW-0472">Membrane</keyword>
<evidence type="ECO:0000256" key="6">
    <source>
        <dbReference type="ARBA" id="ARBA00023136"/>
    </source>
</evidence>
<dbReference type="SUPFAM" id="SSF48317">
    <property type="entry name" value="Acid phosphatase/Vanadium-dependent haloperoxidase"/>
    <property type="match status" value="1"/>
</dbReference>
<accession>A0ABS4KU52</accession>
<keyword evidence="5 7" id="KW-1133">Transmembrane helix</keyword>
<comment type="subcellular location">
    <subcellularLocation>
        <location evidence="1">Cell membrane</location>
        <topology evidence="1">Multi-pass membrane protein</topology>
    </subcellularLocation>
</comment>
<dbReference type="Proteomes" id="UP001519307">
    <property type="component" value="Unassembled WGS sequence"/>
</dbReference>
<proteinExistence type="predicted"/>
<dbReference type="SMART" id="SM00014">
    <property type="entry name" value="acidPPc"/>
    <property type="match status" value="1"/>
</dbReference>
<feature type="transmembrane region" description="Helical" evidence="7">
    <location>
        <begin position="128"/>
        <end position="148"/>
    </location>
</feature>
<feature type="transmembrane region" description="Helical" evidence="7">
    <location>
        <begin position="154"/>
        <end position="172"/>
    </location>
</feature>
<comment type="caution">
    <text evidence="9">The sequence shown here is derived from an EMBL/GenBank/DDBJ whole genome shotgun (WGS) entry which is preliminary data.</text>
</comment>
<gene>
    <name evidence="9" type="ORF">J2Z42_001580</name>
</gene>
<protein>
    <submittedName>
        <fullName evidence="9">Undecaprenyl-diphosphatase</fullName>
        <ecNumber evidence="9">3.6.1.27</ecNumber>
    </submittedName>
</protein>
<keyword evidence="10" id="KW-1185">Reference proteome</keyword>
<evidence type="ECO:0000256" key="3">
    <source>
        <dbReference type="ARBA" id="ARBA00022692"/>
    </source>
</evidence>
<feature type="domain" description="Phosphatidic acid phosphatase type 2/haloperoxidase" evidence="8">
    <location>
        <begin position="59"/>
        <end position="169"/>
    </location>
</feature>
<name>A0ABS4KU52_9CLOT</name>
<evidence type="ECO:0000313" key="10">
    <source>
        <dbReference type="Proteomes" id="UP001519307"/>
    </source>
</evidence>
<dbReference type="RefSeq" id="WP_209702059.1">
    <property type="nucleotide sequence ID" value="NZ_JAGGLM010000008.1"/>
</dbReference>
<feature type="transmembrane region" description="Helical" evidence="7">
    <location>
        <begin position="28"/>
        <end position="52"/>
    </location>
</feature>
<keyword evidence="2" id="KW-1003">Cell membrane</keyword>
<dbReference type="Pfam" id="PF01569">
    <property type="entry name" value="PAP2"/>
    <property type="match status" value="1"/>
</dbReference>
<reference evidence="9 10" key="1">
    <citation type="submission" date="2021-03" db="EMBL/GenBank/DDBJ databases">
        <title>Genomic Encyclopedia of Type Strains, Phase IV (KMG-IV): sequencing the most valuable type-strain genomes for metagenomic binning, comparative biology and taxonomic classification.</title>
        <authorList>
            <person name="Goeker M."/>
        </authorList>
    </citation>
    <scope>NUCLEOTIDE SEQUENCE [LARGE SCALE GENOMIC DNA]</scope>
    <source>
        <strain evidence="9 10">DSM 28783</strain>
    </source>
</reference>
<evidence type="ECO:0000256" key="2">
    <source>
        <dbReference type="ARBA" id="ARBA00022475"/>
    </source>
</evidence>
<evidence type="ECO:0000256" key="5">
    <source>
        <dbReference type="ARBA" id="ARBA00022989"/>
    </source>
</evidence>
<dbReference type="PANTHER" id="PTHR14969">
    <property type="entry name" value="SPHINGOSINE-1-PHOSPHATE PHOSPHOHYDROLASE"/>
    <property type="match status" value="1"/>
</dbReference>
<keyword evidence="3 7" id="KW-0812">Transmembrane</keyword>
<dbReference type="Gene3D" id="1.20.144.10">
    <property type="entry name" value="Phosphatidic acid phosphatase type 2/haloperoxidase"/>
    <property type="match status" value="2"/>
</dbReference>
<dbReference type="InterPro" id="IPR036938">
    <property type="entry name" value="PAP2/HPO_sf"/>
</dbReference>
<evidence type="ECO:0000313" key="9">
    <source>
        <dbReference type="EMBL" id="MBP2032901.1"/>
    </source>
</evidence>
<evidence type="ECO:0000259" key="8">
    <source>
        <dbReference type="SMART" id="SM00014"/>
    </source>
</evidence>
<dbReference type="GO" id="GO:0050380">
    <property type="term" value="F:undecaprenyl-diphosphatase activity"/>
    <property type="evidence" value="ECO:0007669"/>
    <property type="project" value="UniProtKB-EC"/>
</dbReference>
<dbReference type="CDD" id="cd03392">
    <property type="entry name" value="PAP2_like_2"/>
    <property type="match status" value="1"/>
</dbReference>
<evidence type="ECO:0000256" key="4">
    <source>
        <dbReference type="ARBA" id="ARBA00022801"/>
    </source>
</evidence>